<feature type="non-terminal residue" evidence="2">
    <location>
        <position position="1"/>
    </location>
</feature>
<keyword evidence="1" id="KW-1133">Transmembrane helix</keyword>
<organism evidence="2 3">
    <name type="scientific">Aliarcobacter cryaerophilus</name>
    <dbReference type="NCBI Taxonomy" id="28198"/>
    <lineage>
        <taxon>Bacteria</taxon>
        <taxon>Pseudomonadati</taxon>
        <taxon>Campylobacterota</taxon>
        <taxon>Epsilonproteobacteria</taxon>
        <taxon>Campylobacterales</taxon>
        <taxon>Arcobacteraceae</taxon>
        <taxon>Aliarcobacter</taxon>
    </lineage>
</organism>
<dbReference type="EMBL" id="LNTC01000225">
    <property type="protein sequence ID" value="OQR40729.1"/>
    <property type="molecule type" value="Genomic_DNA"/>
</dbReference>
<dbReference type="Proteomes" id="UP000192599">
    <property type="component" value="Unassembled WGS sequence"/>
</dbReference>
<protein>
    <submittedName>
        <fullName evidence="2">Uncharacterized protein</fullName>
    </submittedName>
</protein>
<proteinExistence type="predicted"/>
<reference evidence="2 3" key="1">
    <citation type="submission" date="2017-04" db="EMBL/GenBank/DDBJ databases">
        <title>Accumulation and expression of multiple antibiotic resistance genes in Arcobacter cryaerophilus that thrives in sewage.</title>
        <authorList>
            <person name="Millar J.A."/>
            <person name="Raghavan R."/>
        </authorList>
    </citation>
    <scope>NUCLEOTIDE SEQUENCE [LARGE SCALE GENOMIC DNA]</scope>
    <source>
        <strain evidence="2 3">AZT-1</strain>
    </source>
</reference>
<dbReference type="AlphaFoldDB" id="A0A1V9VA51"/>
<feature type="transmembrane region" description="Helical" evidence="1">
    <location>
        <begin position="21"/>
        <end position="40"/>
    </location>
</feature>
<evidence type="ECO:0000256" key="1">
    <source>
        <dbReference type="SAM" id="Phobius"/>
    </source>
</evidence>
<accession>A0A1V9VA51</accession>
<sequence length="141" mass="16142">FLMPLMFVQQNLEAFFKFTMKIFITMVEIPIFVLSIWLALSANSLLHTIGDIFGKKMIIFMLENNNNLTKNDLYDFGALKIYLFDGFLEIIIAVFSTVIIYKIIISLHETVSDILEVQGTNRFDSAIESMKSDATGWGQKI</sequence>
<evidence type="ECO:0000313" key="3">
    <source>
        <dbReference type="Proteomes" id="UP000192599"/>
    </source>
</evidence>
<feature type="transmembrane region" description="Helical" evidence="1">
    <location>
        <begin position="81"/>
        <end position="101"/>
    </location>
</feature>
<evidence type="ECO:0000313" key="2">
    <source>
        <dbReference type="EMBL" id="OQR40729.1"/>
    </source>
</evidence>
<keyword evidence="1" id="KW-0812">Transmembrane</keyword>
<gene>
    <name evidence="2" type="ORF">AS859_09925</name>
</gene>
<keyword evidence="1" id="KW-0472">Membrane</keyword>
<comment type="caution">
    <text evidence="2">The sequence shown here is derived from an EMBL/GenBank/DDBJ whole genome shotgun (WGS) entry which is preliminary data.</text>
</comment>
<name>A0A1V9VA51_9BACT</name>